<evidence type="ECO:0000256" key="6">
    <source>
        <dbReference type="ARBA" id="ARBA00023170"/>
    </source>
</evidence>
<dbReference type="InterPro" id="IPR000276">
    <property type="entry name" value="GPCR_Rhodpsn"/>
</dbReference>
<dbReference type="Gene3D" id="1.20.1070.10">
    <property type="entry name" value="Rhodopsin 7-helix transmembrane proteins"/>
    <property type="match status" value="1"/>
</dbReference>
<evidence type="ECO:0000256" key="2">
    <source>
        <dbReference type="ARBA" id="ARBA00022692"/>
    </source>
</evidence>
<dbReference type="EMBL" id="CAJNYU010002702">
    <property type="protein sequence ID" value="CAF3587378.1"/>
    <property type="molecule type" value="Genomic_DNA"/>
</dbReference>
<organism evidence="10 12">
    <name type="scientific">Rotaria socialis</name>
    <dbReference type="NCBI Taxonomy" id="392032"/>
    <lineage>
        <taxon>Eukaryota</taxon>
        <taxon>Metazoa</taxon>
        <taxon>Spiralia</taxon>
        <taxon>Gnathifera</taxon>
        <taxon>Rotifera</taxon>
        <taxon>Eurotatoria</taxon>
        <taxon>Bdelloidea</taxon>
        <taxon>Philodinida</taxon>
        <taxon>Philodinidae</taxon>
        <taxon>Rotaria</taxon>
    </lineage>
</organism>
<proteinExistence type="predicted"/>
<accession>A0A818M0N6</accession>
<comment type="caution">
    <text evidence="10">The sequence shown here is derived from an EMBL/GenBank/DDBJ whole genome shotgun (WGS) entry which is preliminary data.</text>
</comment>
<feature type="domain" description="G-protein coupled receptors family 1 profile" evidence="9">
    <location>
        <begin position="35"/>
        <end position="305"/>
    </location>
</feature>
<keyword evidence="4" id="KW-0297">G-protein coupled receptor</keyword>
<feature type="transmembrane region" description="Helical" evidence="8">
    <location>
        <begin position="240"/>
        <end position="265"/>
    </location>
</feature>
<dbReference type="Pfam" id="PF00001">
    <property type="entry name" value="7tm_1"/>
    <property type="match status" value="1"/>
</dbReference>
<evidence type="ECO:0000313" key="10">
    <source>
        <dbReference type="EMBL" id="CAF3587378.1"/>
    </source>
</evidence>
<evidence type="ECO:0000256" key="3">
    <source>
        <dbReference type="ARBA" id="ARBA00022989"/>
    </source>
</evidence>
<evidence type="ECO:0000256" key="7">
    <source>
        <dbReference type="ARBA" id="ARBA00023224"/>
    </source>
</evidence>
<comment type="subcellular location">
    <subcellularLocation>
        <location evidence="1">Membrane</location>
        <topology evidence="1">Multi-pass membrane protein</topology>
    </subcellularLocation>
</comment>
<evidence type="ECO:0000256" key="1">
    <source>
        <dbReference type="ARBA" id="ARBA00004141"/>
    </source>
</evidence>
<keyword evidence="7" id="KW-0807">Transducer</keyword>
<dbReference type="GO" id="GO:0004930">
    <property type="term" value="F:G protein-coupled receptor activity"/>
    <property type="evidence" value="ECO:0007669"/>
    <property type="project" value="UniProtKB-KW"/>
</dbReference>
<feature type="transmembrane region" description="Helical" evidence="8">
    <location>
        <begin position="285"/>
        <end position="305"/>
    </location>
</feature>
<reference evidence="10" key="1">
    <citation type="submission" date="2021-02" db="EMBL/GenBank/DDBJ databases">
        <authorList>
            <person name="Nowell W R."/>
        </authorList>
    </citation>
    <scope>NUCLEOTIDE SEQUENCE</scope>
</reference>
<keyword evidence="2 8" id="KW-0812">Transmembrane</keyword>
<evidence type="ECO:0000256" key="5">
    <source>
        <dbReference type="ARBA" id="ARBA00023136"/>
    </source>
</evidence>
<dbReference type="PANTHER" id="PTHR24243">
    <property type="entry name" value="G-PROTEIN COUPLED RECEPTOR"/>
    <property type="match status" value="1"/>
</dbReference>
<feature type="transmembrane region" description="Helical" evidence="8">
    <location>
        <begin position="136"/>
        <end position="152"/>
    </location>
</feature>
<dbReference type="PANTHER" id="PTHR24243:SF230">
    <property type="entry name" value="G-PROTEIN COUPLED RECEPTORS FAMILY 1 PROFILE DOMAIN-CONTAINING PROTEIN"/>
    <property type="match status" value="1"/>
</dbReference>
<dbReference type="PROSITE" id="PS50262">
    <property type="entry name" value="G_PROTEIN_RECEP_F1_2"/>
    <property type="match status" value="1"/>
</dbReference>
<dbReference type="Proteomes" id="UP000663869">
    <property type="component" value="Unassembled WGS sequence"/>
</dbReference>
<feature type="transmembrane region" description="Helical" evidence="8">
    <location>
        <begin position="97"/>
        <end position="115"/>
    </location>
</feature>
<keyword evidence="3 8" id="KW-1133">Transmembrane helix</keyword>
<dbReference type="SUPFAM" id="SSF81321">
    <property type="entry name" value="Family A G protein-coupled receptor-like"/>
    <property type="match status" value="1"/>
</dbReference>
<evidence type="ECO:0000256" key="8">
    <source>
        <dbReference type="SAM" id="Phobius"/>
    </source>
</evidence>
<dbReference type="InterPro" id="IPR017452">
    <property type="entry name" value="GPCR_Rhodpsn_7TM"/>
</dbReference>
<evidence type="ECO:0000313" key="12">
    <source>
        <dbReference type="Proteomes" id="UP000663869"/>
    </source>
</evidence>
<sequence length="338" mass="38549">MSNSTTDVRIILINNISLQLNHYITLFVFLFGTVGNVLNIIVLSQPLLRRTPCAVYFLGSSVASLGIIIIGLPSRMIAGKISDLTNTSSYLCKSRIFLLYSFRTTSAWLLVFATIDRWCSSSTEIHRRRLSSHKTAGSNIIIIFAVSFVLWIESMFCYDADVEQAPIKCYGKSNSCRIYNDVAYASSTIAIPSVFMLIFGLLTIRNISRSRRASRAFFNTDLNLARANRRKRKSTRRTEVSLTCMLLLQVVLLTLCSVPQAMHQFYLTFTIDVSKSPLRVAIENFIVNFNFSLTYIGNAIPFYIYTLNSTVFRQTLIRLVHSTIQQLKFYLTFRFWNT</sequence>
<protein>
    <recommendedName>
        <fullName evidence="9">G-protein coupled receptors family 1 profile domain-containing protein</fullName>
    </recommendedName>
</protein>
<evidence type="ECO:0000313" key="11">
    <source>
        <dbReference type="EMBL" id="CAF4209621.1"/>
    </source>
</evidence>
<dbReference type="AlphaFoldDB" id="A0A818M0N6"/>
<dbReference type="GO" id="GO:0005886">
    <property type="term" value="C:plasma membrane"/>
    <property type="evidence" value="ECO:0007669"/>
    <property type="project" value="TreeGrafter"/>
</dbReference>
<evidence type="ECO:0000256" key="4">
    <source>
        <dbReference type="ARBA" id="ARBA00023040"/>
    </source>
</evidence>
<feature type="transmembrane region" description="Helical" evidence="8">
    <location>
        <begin position="182"/>
        <end position="204"/>
    </location>
</feature>
<dbReference type="EMBL" id="CAJOBQ010000012">
    <property type="protein sequence ID" value="CAF4209621.1"/>
    <property type="molecule type" value="Genomic_DNA"/>
</dbReference>
<gene>
    <name evidence="10" type="ORF">FME351_LOCUS21272</name>
    <name evidence="11" type="ORF">TSG867_LOCUS617</name>
</gene>
<name>A0A818M0N6_9BILA</name>
<feature type="transmembrane region" description="Helical" evidence="8">
    <location>
        <begin position="55"/>
        <end position="77"/>
    </location>
</feature>
<feature type="transmembrane region" description="Helical" evidence="8">
    <location>
        <begin position="20"/>
        <end position="43"/>
    </location>
</feature>
<dbReference type="Proteomes" id="UP000663862">
    <property type="component" value="Unassembled WGS sequence"/>
</dbReference>
<keyword evidence="5 8" id="KW-0472">Membrane</keyword>
<keyword evidence="6" id="KW-0675">Receptor</keyword>
<evidence type="ECO:0000259" key="9">
    <source>
        <dbReference type="PROSITE" id="PS50262"/>
    </source>
</evidence>